<dbReference type="Proteomes" id="UP001146351">
    <property type="component" value="Unassembled WGS sequence"/>
</dbReference>
<dbReference type="Pfam" id="PF23562">
    <property type="entry name" value="AMP-binding_C_3"/>
    <property type="match status" value="1"/>
</dbReference>
<comment type="caution">
    <text evidence="4">The sequence shown here is derived from an EMBL/GenBank/DDBJ whole genome shotgun (WGS) entry which is preliminary data.</text>
</comment>
<dbReference type="SMART" id="SM01294">
    <property type="entry name" value="PKS_PP_betabranch"/>
    <property type="match status" value="1"/>
</dbReference>
<reference evidence="4" key="2">
    <citation type="journal article" date="2023" name="IMA Fungus">
        <title>Comparative genomic study of the Penicillium genus elucidates a diverse pangenome and 15 lateral gene transfer events.</title>
        <authorList>
            <person name="Petersen C."/>
            <person name="Sorensen T."/>
            <person name="Nielsen M.R."/>
            <person name="Sondergaard T.E."/>
            <person name="Sorensen J.L."/>
            <person name="Fitzpatrick D.A."/>
            <person name="Frisvad J.C."/>
            <person name="Nielsen K.L."/>
        </authorList>
    </citation>
    <scope>NUCLEOTIDE SEQUENCE</scope>
    <source>
        <strain evidence="4">IBT 21917</strain>
    </source>
</reference>
<evidence type="ECO:0000313" key="4">
    <source>
        <dbReference type="EMBL" id="KAJ5183863.1"/>
    </source>
</evidence>
<dbReference type="InterPro" id="IPR051414">
    <property type="entry name" value="Adenylate-forming_Reductase"/>
</dbReference>
<dbReference type="PANTHER" id="PTHR43439">
    <property type="entry name" value="PHENYLACETATE-COENZYME A LIGASE"/>
    <property type="match status" value="1"/>
</dbReference>
<dbReference type="InterPro" id="IPR036736">
    <property type="entry name" value="ACP-like_sf"/>
</dbReference>
<dbReference type="SMART" id="SM00823">
    <property type="entry name" value="PKS_PP"/>
    <property type="match status" value="1"/>
</dbReference>
<dbReference type="SUPFAM" id="SSF47336">
    <property type="entry name" value="ACP-like"/>
    <property type="match status" value="1"/>
</dbReference>
<dbReference type="GO" id="GO:0044550">
    <property type="term" value="P:secondary metabolite biosynthetic process"/>
    <property type="evidence" value="ECO:0007669"/>
    <property type="project" value="UniProtKB-ARBA"/>
</dbReference>
<dbReference type="InterPro" id="IPR013120">
    <property type="entry name" value="FAR_NAD-bd"/>
</dbReference>
<dbReference type="EMBL" id="JAPQKO010000001">
    <property type="protein sequence ID" value="KAJ5183863.1"/>
    <property type="molecule type" value="Genomic_DNA"/>
</dbReference>
<dbReference type="AlphaFoldDB" id="A0A9W9LZR9"/>
<dbReference type="InterPro" id="IPR000873">
    <property type="entry name" value="AMP-dep_synth/lig_dom"/>
</dbReference>
<dbReference type="InterPro" id="IPR036291">
    <property type="entry name" value="NAD(P)-bd_dom_sf"/>
</dbReference>
<dbReference type="InterPro" id="IPR006162">
    <property type="entry name" value="Ppantetheine_attach_site"/>
</dbReference>
<name>A0A9W9LZR9_9EURO</name>
<evidence type="ECO:0000256" key="1">
    <source>
        <dbReference type="ARBA" id="ARBA00022450"/>
    </source>
</evidence>
<dbReference type="GO" id="GO:0031177">
    <property type="term" value="F:phosphopantetheine binding"/>
    <property type="evidence" value="ECO:0007669"/>
    <property type="project" value="InterPro"/>
</dbReference>
<sequence>MTEFAPDRELLPNLIDHYARVKPDQLYAEYPRSPLGYDQGYRRINYRDFANAINGVSAWLTDAIGPGKDETLAYIGPNDVRYPALVLGALKAGYCMLLLSPRNSIAANENLLLVTGCTKFIAPTPRPPPVTALLSALKLDVLEAPSTDDLLGKEYPHFEYAKSYPENKDDRLVVLHTSGSTGIPKPIVWTLETANRHVRLVELKPPVGHEAQHTWTRGKRQFMTLPPFHAAGLASMLFIGVPADMTMLVPPSGGLPTAAGLVEASKHTQIDIALVVPSIVMELSQSPGLLEHCSKILEFLMYCGGDLPQAVGDTVVSKLRLVNAYGATEIGLLSLIHCATTRDPTVDWKYLHFHPDLGVDMRQVTRHEYELVLKRSPLIEQHQVQFSIFPETQEYSTRDLFVHHPDPIKKDMWRWSARLDDVIVFLNGEKTNPISMEQHIIASSPEVTAAIVAGSQRFQASLLVEYGSKPLNPSERAAAIEKLWPSIEQANKDCPAHARIAKTHVLFTTPEKPMIRAGKGTISRAASIALYAPELDALYQDADQLAARSEYEMSGPGQVEDPQKIRDYLQKSLTVITGWTEDQIRSTDNFFTLGLDSLQAITVTRAFKRDLELPSLTPNLIYLYPSLASLTQAVLTLMRDESASKQAVMEIQLRERDDLLEEFLAQIEVPPSRSVPDKPPSHTVIVTGTTGSLGPYLLESLLSNPAVAHIYCLNRNKDSHPYQLLKQKACDLPSRIDTSCVTFWHANFTQKNLGLASETYKLLQETATVIIHNAWNVNFNLGLSSFKPDLSGVVNLINFTASAARSPHLFFLSSVSSVMGHCTESKITPESVVSTESLAPNGYANSKYIAEHLLAHAVHTRSIKASFARVGQIAGPASAGGQWNKREWFPSLVLSSQHLGVLPDDVGVSMGRIDWVPIDLLASVLVDLGLSESSELGTVEVFHPLSLNLKTWADILPVISKTLTGLSGKTPETVSLSSWVQRVRRDIETAGNDMGVKDEELKELLEKNPAAKLLEFFEGIATKDSDQENILDTQLTAERCDKLRNVGEIKEEWIKKWIEGWLQ</sequence>
<evidence type="ECO:0000259" key="3">
    <source>
        <dbReference type="PROSITE" id="PS50075"/>
    </source>
</evidence>
<dbReference type="SUPFAM" id="SSF51735">
    <property type="entry name" value="NAD(P)-binding Rossmann-fold domains"/>
    <property type="match status" value="1"/>
</dbReference>
<dbReference type="Pfam" id="PF00550">
    <property type="entry name" value="PP-binding"/>
    <property type="match status" value="1"/>
</dbReference>
<gene>
    <name evidence="4" type="ORF">N7492_001479</name>
</gene>
<dbReference type="Gene3D" id="3.40.50.720">
    <property type="entry name" value="NAD(P)-binding Rossmann-like Domain"/>
    <property type="match status" value="1"/>
</dbReference>
<protein>
    <submittedName>
        <fullName evidence="4">NRPS-like enzyme</fullName>
    </submittedName>
</protein>
<dbReference type="PROSITE" id="PS00455">
    <property type="entry name" value="AMP_BINDING"/>
    <property type="match status" value="1"/>
</dbReference>
<reference evidence="4" key="1">
    <citation type="submission" date="2022-11" db="EMBL/GenBank/DDBJ databases">
        <authorList>
            <person name="Petersen C."/>
        </authorList>
    </citation>
    <scope>NUCLEOTIDE SEQUENCE</scope>
    <source>
        <strain evidence="4">IBT 21917</strain>
    </source>
</reference>
<dbReference type="InterPro" id="IPR009081">
    <property type="entry name" value="PP-bd_ACP"/>
</dbReference>
<keyword evidence="2" id="KW-0597">Phosphoprotein</keyword>
<dbReference type="InterPro" id="IPR020845">
    <property type="entry name" value="AMP-binding_CS"/>
</dbReference>
<dbReference type="OrthoDB" id="429813at2759"/>
<keyword evidence="1" id="KW-0596">Phosphopantetheine</keyword>
<feature type="domain" description="Carrier" evidence="3">
    <location>
        <begin position="563"/>
        <end position="638"/>
    </location>
</feature>
<organism evidence="4 5">
    <name type="scientific">Penicillium capsulatum</name>
    <dbReference type="NCBI Taxonomy" id="69766"/>
    <lineage>
        <taxon>Eukaryota</taxon>
        <taxon>Fungi</taxon>
        <taxon>Dikarya</taxon>
        <taxon>Ascomycota</taxon>
        <taxon>Pezizomycotina</taxon>
        <taxon>Eurotiomycetes</taxon>
        <taxon>Eurotiomycetidae</taxon>
        <taxon>Eurotiales</taxon>
        <taxon>Aspergillaceae</taxon>
        <taxon>Penicillium</taxon>
    </lineage>
</organism>
<dbReference type="PROSITE" id="PS50075">
    <property type="entry name" value="CARRIER"/>
    <property type="match status" value="1"/>
</dbReference>
<dbReference type="InterPro" id="IPR020806">
    <property type="entry name" value="PKS_PP-bd"/>
</dbReference>
<accession>A0A9W9LZR9</accession>
<dbReference type="SUPFAM" id="SSF56801">
    <property type="entry name" value="Acetyl-CoA synthetase-like"/>
    <property type="match status" value="1"/>
</dbReference>
<dbReference type="PROSITE" id="PS00012">
    <property type="entry name" value="PHOSPHOPANTETHEINE"/>
    <property type="match status" value="1"/>
</dbReference>
<dbReference type="Gene3D" id="1.10.1200.10">
    <property type="entry name" value="ACP-like"/>
    <property type="match status" value="1"/>
</dbReference>
<dbReference type="InterPro" id="IPR042099">
    <property type="entry name" value="ANL_N_sf"/>
</dbReference>
<dbReference type="Pfam" id="PF07993">
    <property type="entry name" value="NAD_binding_4"/>
    <property type="match status" value="1"/>
</dbReference>
<dbReference type="Pfam" id="PF00501">
    <property type="entry name" value="AMP-binding"/>
    <property type="match status" value="1"/>
</dbReference>
<keyword evidence="5" id="KW-1185">Reference proteome</keyword>
<proteinExistence type="predicted"/>
<evidence type="ECO:0000256" key="2">
    <source>
        <dbReference type="ARBA" id="ARBA00022553"/>
    </source>
</evidence>
<dbReference type="Gene3D" id="3.40.50.12780">
    <property type="entry name" value="N-terminal domain of ligase-like"/>
    <property type="match status" value="1"/>
</dbReference>
<evidence type="ECO:0000313" key="5">
    <source>
        <dbReference type="Proteomes" id="UP001146351"/>
    </source>
</evidence>
<dbReference type="PANTHER" id="PTHR43439:SF2">
    <property type="entry name" value="ENZYME, PUTATIVE (JCVI)-RELATED"/>
    <property type="match status" value="1"/>
</dbReference>